<protein>
    <submittedName>
        <fullName evidence="4">Methyl-accepting chemotaxis protein</fullName>
    </submittedName>
</protein>
<dbReference type="EMBL" id="FOTI01000026">
    <property type="protein sequence ID" value="SFL70820.1"/>
    <property type="molecule type" value="Genomic_DNA"/>
</dbReference>
<dbReference type="Pfam" id="PF07700">
    <property type="entry name" value="HNOB"/>
    <property type="match status" value="1"/>
</dbReference>
<dbReference type="GO" id="GO:0016020">
    <property type="term" value="C:membrane"/>
    <property type="evidence" value="ECO:0007669"/>
    <property type="project" value="InterPro"/>
</dbReference>
<dbReference type="InterPro" id="IPR011644">
    <property type="entry name" value="Heme_NO-bd"/>
</dbReference>
<reference evidence="4 5" key="1">
    <citation type="submission" date="2016-10" db="EMBL/GenBank/DDBJ databases">
        <authorList>
            <person name="de Groot N.N."/>
        </authorList>
    </citation>
    <scope>NUCLEOTIDE SEQUENCE [LARGE SCALE GENOMIC DNA]</scope>
    <source>
        <strain evidence="4 5">ATCC 51327</strain>
    </source>
</reference>
<dbReference type="GO" id="GO:0020037">
    <property type="term" value="F:heme binding"/>
    <property type="evidence" value="ECO:0007669"/>
    <property type="project" value="InterPro"/>
</dbReference>
<dbReference type="Pfam" id="PF00015">
    <property type="entry name" value="MCPsignal"/>
    <property type="match status" value="1"/>
</dbReference>
<keyword evidence="1 2" id="KW-0807">Transducer</keyword>
<sequence length="604" mass="67925">MKGTVVSTWLKTLSKSYGDDVVERAKKKAGFKEDLIITPMTTIEDQKTKDLMKFIGQDIHKKPAKIWYDMGEKNIETFSNWFPSYFSNRTLKNFLMLMDTVHSQLTEMLPGTNPPRLIAEEINDHKIKMTYKSKRGMFDYFLGLLSGSSSFFKTPIKVEEIDRGTDSDGEQYLIIHIEFEKSFRSEKNYLFSRLLSFGIFKSIPAKLSVTTFILTTALLFLPQFSDGWQLNLAAGFSLAVIMFIISKLLVSPLKTVDHELDKIGKLNLDDENRLQTADDFENLFNKLRKIKSALREDILLLKGGTDDMYNFTEDFVKLAEDMEKVSESIATVVDEVAQGAQAQAHETEESTYIVNQNVEEIQTLVNAGKDSRDNLKQAVGNIRNSTQAVVEVNQRISGVRSAFANVNQLGKQLSEKIVTIMEIVDTVEDIAGQTNLLSLNASIEAARSSDNGRGFTVVAEEVRELAEESQLAVETIRKNLGEFTEHVENLSSNISEQFTNLEASNQALEDVANSSNNATNDIEKATDQVVDIVNRLNTETEKIKEVIANFNNLAAIAEENSASSQEMSASVNSYSEKIKDMTGYIEQMEDLTENFRDSLKNYNV</sequence>
<gene>
    <name evidence="4" type="ORF">SAMN02983006_01831</name>
</gene>
<name>A0A1I4JW94_9FIRM</name>
<dbReference type="SUPFAM" id="SSF58104">
    <property type="entry name" value="Methyl-accepting chemotaxis protein (MCP) signaling domain"/>
    <property type="match status" value="1"/>
</dbReference>
<organism evidence="4 5">
    <name type="scientific">Halanaerobium salsuginis</name>
    <dbReference type="NCBI Taxonomy" id="29563"/>
    <lineage>
        <taxon>Bacteria</taxon>
        <taxon>Bacillati</taxon>
        <taxon>Bacillota</taxon>
        <taxon>Clostridia</taxon>
        <taxon>Halanaerobiales</taxon>
        <taxon>Halanaerobiaceae</taxon>
        <taxon>Halanaerobium</taxon>
    </lineage>
</organism>
<dbReference type="InterPro" id="IPR004089">
    <property type="entry name" value="MCPsignal_dom"/>
</dbReference>
<dbReference type="Proteomes" id="UP000199006">
    <property type="component" value="Unassembled WGS sequence"/>
</dbReference>
<dbReference type="STRING" id="29563.SAMN02983006_01831"/>
<dbReference type="OrthoDB" id="1660488at2"/>
<accession>A0A1I4JW94</accession>
<feature type="domain" description="Methyl-accepting transducer" evidence="3">
    <location>
        <begin position="318"/>
        <end position="575"/>
    </location>
</feature>
<dbReference type="AlphaFoldDB" id="A0A1I4JW94"/>
<keyword evidence="5" id="KW-1185">Reference proteome</keyword>
<dbReference type="RefSeq" id="WP_089861911.1">
    <property type="nucleotide sequence ID" value="NZ_FOTI01000026.1"/>
</dbReference>
<dbReference type="GO" id="GO:0007165">
    <property type="term" value="P:signal transduction"/>
    <property type="evidence" value="ECO:0007669"/>
    <property type="project" value="UniProtKB-KW"/>
</dbReference>
<evidence type="ECO:0000313" key="4">
    <source>
        <dbReference type="EMBL" id="SFL70820.1"/>
    </source>
</evidence>
<evidence type="ECO:0000313" key="5">
    <source>
        <dbReference type="Proteomes" id="UP000199006"/>
    </source>
</evidence>
<proteinExistence type="predicted"/>
<dbReference type="SMART" id="SM00283">
    <property type="entry name" value="MA"/>
    <property type="match status" value="1"/>
</dbReference>
<evidence type="ECO:0000256" key="2">
    <source>
        <dbReference type="PROSITE-ProRule" id="PRU00284"/>
    </source>
</evidence>
<dbReference type="PROSITE" id="PS50111">
    <property type="entry name" value="CHEMOTAXIS_TRANSDUC_2"/>
    <property type="match status" value="1"/>
</dbReference>
<dbReference type="PANTHER" id="PTHR32089">
    <property type="entry name" value="METHYL-ACCEPTING CHEMOTAXIS PROTEIN MCPB"/>
    <property type="match status" value="1"/>
</dbReference>
<dbReference type="Gene3D" id="3.90.1520.10">
    <property type="entry name" value="H-NOX domain"/>
    <property type="match status" value="1"/>
</dbReference>
<dbReference type="InterPro" id="IPR038158">
    <property type="entry name" value="H-NOX_domain_sf"/>
</dbReference>
<evidence type="ECO:0000256" key="1">
    <source>
        <dbReference type="ARBA" id="ARBA00023224"/>
    </source>
</evidence>
<dbReference type="Gene3D" id="1.10.287.950">
    <property type="entry name" value="Methyl-accepting chemotaxis protein"/>
    <property type="match status" value="1"/>
</dbReference>
<dbReference type="SUPFAM" id="SSF111126">
    <property type="entry name" value="Ligand-binding domain in the NO signalling and Golgi transport"/>
    <property type="match status" value="1"/>
</dbReference>
<evidence type="ECO:0000259" key="3">
    <source>
        <dbReference type="PROSITE" id="PS50111"/>
    </source>
</evidence>
<dbReference type="InterPro" id="IPR024096">
    <property type="entry name" value="NO_sig/Golgi_transp_ligand-bd"/>
</dbReference>
<dbReference type="PANTHER" id="PTHR32089:SF112">
    <property type="entry name" value="LYSOZYME-LIKE PROTEIN-RELATED"/>
    <property type="match status" value="1"/>
</dbReference>